<evidence type="ECO:0000313" key="1">
    <source>
        <dbReference type="EMBL" id="EQD49724.1"/>
    </source>
</evidence>
<proteinExistence type="predicted"/>
<sequence length="214" mass="24360">DTLGANMNDRIIGHMLRDLGTERFTITEFLSNFTNGSGYLAVDLTHVFSLSDNMVSSMIGYNSKKDYAPQVNLLYLFSLTRKIPVYFRTLIGSISSVSSLVLSIKESGVKDVVLVGDKGFYSDNNVTELEKQGKEIHYILPLKRDSSLVSYDVIRSGDMRKFTGHFVFEKRPIHYYSYDAASRKVFVFLDEKLKTEEMKDAIQRSSDENKSEDE</sequence>
<reference evidence="1" key="2">
    <citation type="journal article" date="2014" name="ISME J.">
        <title>Microbial stratification in low pH oxic and suboxic macroscopic growths along an acid mine drainage.</title>
        <authorList>
            <person name="Mendez-Garcia C."/>
            <person name="Mesa V."/>
            <person name="Sprenger R.R."/>
            <person name="Richter M."/>
            <person name="Diez M.S."/>
            <person name="Solano J."/>
            <person name="Bargiela R."/>
            <person name="Golyshina O.V."/>
            <person name="Manteca A."/>
            <person name="Ramos J.L."/>
            <person name="Gallego J.R."/>
            <person name="Llorente I."/>
            <person name="Martins Dos Santos V.A."/>
            <person name="Jensen O.N."/>
            <person name="Pelaez A.I."/>
            <person name="Sanchez J."/>
            <person name="Ferrer M."/>
        </authorList>
    </citation>
    <scope>NUCLEOTIDE SEQUENCE</scope>
</reference>
<gene>
    <name evidence="1" type="ORF">B2A_07556</name>
</gene>
<organism evidence="1">
    <name type="scientific">mine drainage metagenome</name>
    <dbReference type="NCBI Taxonomy" id="410659"/>
    <lineage>
        <taxon>unclassified sequences</taxon>
        <taxon>metagenomes</taxon>
        <taxon>ecological metagenomes</taxon>
    </lineage>
</organism>
<name>T1B9L6_9ZZZZ</name>
<dbReference type="AlphaFoldDB" id="T1B9L6"/>
<accession>T1B9L6</accession>
<feature type="non-terminal residue" evidence="1">
    <location>
        <position position="1"/>
    </location>
</feature>
<protein>
    <submittedName>
        <fullName evidence="1">Repeat protein</fullName>
    </submittedName>
</protein>
<dbReference type="EMBL" id="AUZZ01005411">
    <property type="protein sequence ID" value="EQD49724.1"/>
    <property type="molecule type" value="Genomic_DNA"/>
</dbReference>
<reference evidence="1" key="1">
    <citation type="submission" date="2013-08" db="EMBL/GenBank/DDBJ databases">
        <authorList>
            <person name="Mendez C."/>
            <person name="Richter M."/>
            <person name="Ferrer M."/>
            <person name="Sanchez J."/>
        </authorList>
    </citation>
    <scope>NUCLEOTIDE SEQUENCE</scope>
</reference>
<comment type="caution">
    <text evidence="1">The sequence shown here is derived from an EMBL/GenBank/DDBJ whole genome shotgun (WGS) entry which is preliminary data.</text>
</comment>